<reference evidence="2" key="1">
    <citation type="journal article" date="2011" name="Nat. Biotechnol.">
        <title>The genomic sequence of the Chinese hamster ovary (CHO)-K1 cell line.</title>
        <authorList>
            <person name="Xu X."/>
            <person name="Nagarajan H."/>
            <person name="Lewis N.E."/>
            <person name="Pan S."/>
            <person name="Cai Z."/>
            <person name="Liu X."/>
            <person name="Chen W."/>
            <person name="Xie M."/>
            <person name="Wang W."/>
            <person name="Hammond S."/>
            <person name="Andersen M.R."/>
            <person name="Neff N."/>
            <person name="Passarelli B."/>
            <person name="Koh W."/>
            <person name="Fan H.C."/>
            <person name="Wang J."/>
            <person name="Gui Y."/>
            <person name="Lee K.H."/>
            <person name="Betenbaugh M.J."/>
            <person name="Quake S.R."/>
            <person name="Famili I."/>
            <person name="Palsson B.O."/>
            <person name="Wang J."/>
        </authorList>
    </citation>
    <scope>NUCLEOTIDE SEQUENCE [LARGE SCALE GENOMIC DNA]</scope>
    <source>
        <strain evidence="2">CHO K1 cell line</strain>
    </source>
</reference>
<evidence type="ECO:0000313" key="2">
    <source>
        <dbReference type="Proteomes" id="UP000001075"/>
    </source>
</evidence>
<gene>
    <name evidence="1" type="ORF">I79_020095</name>
</gene>
<proteinExistence type="predicted"/>
<organism evidence="1 2">
    <name type="scientific">Cricetulus griseus</name>
    <name type="common">Chinese hamster</name>
    <name type="synonym">Cricetulus barabensis griseus</name>
    <dbReference type="NCBI Taxonomy" id="10029"/>
    <lineage>
        <taxon>Eukaryota</taxon>
        <taxon>Metazoa</taxon>
        <taxon>Chordata</taxon>
        <taxon>Craniata</taxon>
        <taxon>Vertebrata</taxon>
        <taxon>Euteleostomi</taxon>
        <taxon>Mammalia</taxon>
        <taxon>Eutheria</taxon>
        <taxon>Euarchontoglires</taxon>
        <taxon>Glires</taxon>
        <taxon>Rodentia</taxon>
        <taxon>Myomorpha</taxon>
        <taxon>Muroidea</taxon>
        <taxon>Cricetidae</taxon>
        <taxon>Cricetinae</taxon>
        <taxon>Cricetulus</taxon>
    </lineage>
</organism>
<dbReference type="Proteomes" id="UP000001075">
    <property type="component" value="Unassembled WGS sequence"/>
</dbReference>
<dbReference type="AlphaFoldDB" id="G3I961"/>
<dbReference type="EMBL" id="JH001575">
    <property type="protein sequence ID" value="EGV99098.1"/>
    <property type="molecule type" value="Genomic_DNA"/>
</dbReference>
<accession>G3I961</accession>
<evidence type="ECO:0000313" key="1">
    <source>
        <dbReference type="EMBL" id="EGV99098.1"/>
    </source>
</evidence>
<protein>
    <submittedName>
        <fullName evidence="1">Uncharacterized protein</fullName>
    </submittedName>
</protein>
<name>G3I961_CRIGR</name>
<sequence>MLLFFNEASWQTKKTIGTYVPPLQSDILVPKTPGLKIFKVEELRLWYFHIKS</sequence>
<dbReference type="InParanoid" id="G3I961"/>